<feature type="transmembrane region" description="Helical" evidence="5">
    <location>
        <begin position="275"/>
        <end position="295"/>
    </location>
</feature>
<evidence type="ECO:0000256" key="4">
    <source>
        <dbReference type="ARBA" id="ARBA00023136"/>
    </source>
</evidence>
<dbReference type="HOGENOM" id="CLU_007946_3_4_4"/>
<evidence type="ECO:0000256" key="1">
    <source>
        <dbReference type="ARBA" id="ARBA00004141"/>
    </source>
</evidence>
<name>A0A0C6P6Y8_BORBO</name>
<feature type="transmembrane region" description="Helical" evidence="5">
    <location>
        <begin position="93"/>
        <end position="118"/>
    </location>
</feature>
<dbReference type="AlphaFoldDB" id="A0A0C6P6Y8"/>
<feature type="transmembrane region" description="Helical" evidence="5">
    <location>
        <begin position="159"/>
        <end position="178"/>
    </location>
</feature>
<evidence type="ECO:0000313" key="6">
    <source>
        <dbReference type="EMBL" id="CCJ55218.1"/>
    </source>
</evidence>
<keyword evidence="3 5" id="KW-1133">Transmembrane helix</keyword>
<dbReference type="GO" id="GO:0015179">
    <property type="term" value="F:L-amino acid transmembrane transporter activity"/>
    <property type="evidence" value="ECO:0007669"/>
    <property type="project" value="TreeGrafter"/>
</dbReference>
<dbReference type="PIRSF" id="PIRSF006060">
    <property type="entry name" value="AA_transporter"/>
    <property type="match status" value="1"/>
</dbReference>
<sequence>MTRAAESGMAQARGLSVLDAVAVLVGVVIGIGIFGFPPLVAQHAQSESVYLALWLGGAAVMLMGALCYAELGSAYPGAGGEYLYLRHAWGPRVALLFAWARCTVIQTGAIAVVAFIYGEYAQELAPLGTHGVALHAAIAVIALTLLNIMGTQPSKRIQLVFTVLTLAALAAVVATGLSAPPAPPAPVEPLAGSTLGLLGMGLVFVLLTYGGWNEAAYLSGELREARRNMAKVLLIGTAVVAGAYLLTNLALLQIFGLQGLRETRAVAATLMALAAGPYAAIVLSLLVCVTALSTINGTILTGARVYSALGQDVPRLRPLAGWSMRGQTPTSALLAQGAITLVLLGYGAYAHDGVQTLVAYTAPVFWLFMLLVAASVWRLRRLDPHRPRPFRVPLYPLPPLLLGLTCAGLVWSSARYAGVGALLGLAVLAAGLPALRLLRAAPRSA</sequence>
<dbReference type="EMBL" id="HE965806">
    <property type="protein sequence ID" value="CCJ55218.1"/>
    <property type="molecule type" value="Genomic_DNA"/>
</dbReference>
<feature type="transmembrane region" description="Helical" evidence="5">
    <location>
        <begin position="190"/>
        <end position="212"/>
    </location>
</feature>
<feature type="transmembrane region" description="Helical" evidence="5">
    <location>
        <begin position="332"/>
        <end position="351"/>
    </location>
</feature>
<dbReference type="GO" id="GO:0016020">
    <property type="term" value="C:membrane"/>
    <property type="evidence" value="ECO:0007669"/>
    <property type="project" value="UniProtKB-SubCell"/>
</dbReference>
<dbReference type="InterPro" id="IPR002293">
    <property type="entry name" value="AA/rel_permease1"/>
</dbReference>
<dbReference type="RefSeq" id="WP_010927297.1">
    <property type="nucleotide sequence ID" value="NC_019382.1"/>
</dbReference>
<feature type="transmembrane region" description="Helical" evidence="5">
    <location>
        <begin position="124"/>
        <end position="147"/>
    </location>
</feature>
<evidence type="ECO:0000313" key="7">
    <source>
        <dbReference type="Proteomes" id="UP000007564"/>
    </source>
</evidence>
<accession>A0A0C6P6Y8</accession>
<evidence type="ECO:0000256" key="2">
    <source>
        <dbReference type="ARBA" id="ARBA00022692"/>
    </source>
</evidence>
<dbReference type="Proteomes" id="UP000007564">
    <property type="component" value="Chromosome"/>
</dbReference>
<dbReference type="GeneID" id="93206339"/>
<dbReference type="KEGG" id="bbh:BN112_3303"/>
<dbReference type="Gene3D" id="1.20.1740.10">
    <property type="entry name" value="Amino acid/polyamine transporter I"/>
    <property type="match status" value="1"/>
</dbReference>
<dbReference type="OrthoDB" id="6743928at2"/>
<dbReference type="PANTHER" id="PTHR11785">
    <property type="entry name" value="AMINO ACID TRANSPORTER"/>
    <property type="match status" value="1"/>
</dbReference>
<feature type="transmembrane region" description="Helical" evidence="5">
    <location>
        <begin position="357"/>
        <end position="380"/>
    </location>
</feature>
<organism evidence="6 7">
    <name type="scientific">Bordetella bronchiseptica 253</name>
    <dbReference type="NCBI Taxonomy" id="568707"/>
    <lineage>
        <taxon>Bacteria</taxon>
        <taxon>Pseudomonadati</taxon>
        <taxon>Pseudomonadota</taxon>
        <taxon>Betaproteobacteria</taxon>
        <taxon>Burkholderiales</taxon>
        <taxon>Alcaligenaceae</taxon>
        <taxon>Bordetella</taxon>
    </lineage>
</organism>
<feature type="transmembrane region" description="Helical" evidence="5">
    <location>
        <begin position="48"/>
        <end position="72"/>
    </location>
</feature>
<comment type="subcellular location">
    <subcellularLocation>
        <location evidence="1">Membrane</location>
        <topology evidence="1">Multi-pass membrane protein</topology>
    </subcellularLocation>
</comment>
<feature type="transmembrane region" description="Helical" evidence="5">
    <location>
        <begin position="392"/>
        <end position="411"/>
    </location>
</feature>
<keyword evidence="2 5" id="KW-0812">Transmembrane</keyword>
<evidence type="ECO:0000256" key="3">
    <source>
        <dbReference type="ARBA" id="ARBA00022989"/>
    </source>
</evidence>
<feature type="transmembrane region" description="Helical" evidence="5">
    <location>
        <begin position="12"/>
        <end position="36"/>
    </location>
</feature>
<dbReference type="InterPro" id="IPR050598">
    <property type="entry name" value="AminoAcid_Transporter"/>
</dbReference>
<proteinExistence type="predicted"/>
<protein>
    <submittedName>
        <fullName evidence="6">Probable amino acid permease</fullName>
    </submittedName>
</protein>
<gene>
    <name evidence="6" type="ORF">BN112_3303</name>
</gene>
<dbReference type="PANTHER" id="PTHR11785:SF512">
    <property type="entry name" value="SOBREMESA, ISOFORM B"/>
    <property type="match status" value="1"/>
</dbReference>
<feature type="transmembrane region" description="Helical" evidence="5">
    <location>
        <begin position="232"/>
        <end position="255"/>
    </location>
</feature>
<feature type="transmembrane region" description="Helical" evidence="5">
    <location>
        <begin position="417"/>
        <end position="438"/>
    </location>
</feature>
<reference evidence="6 7" key="1">
    <citation type="journal article" date="2012" name="BMC Genomics">
        <title>Comparative genomics of the classical Bordetella subspecies: the evolution and exchange of virulence-associated diversity amongst closely related pathogens.</title>
        <authorList>
            <person name="Park J."/>
            <person name="Zhang Y."/>
            <person name="Buboltz A.M."/>
            <person name="Zhang X."/>
            <person name="Schuster S.C."/>
            <person name="Ahuja U."/>
            <person name="Liu M."/>
            <person name="Miller J.F."/>
            <person name="Sebaihia M."/>
            <person name="Bentley S.D."/>
            <person name="Parkhill J."/>
            <person name="Harvill E.T."/>
        </authorList>
    </citation>
    <scope>NUCLEOTIDE SEQUENCE [LARGE SCALE GENOMIC DNA]</scope>
    <source>
        <strain evidence="6 7">253</strain>
    </source>
</reference>
<keyword evidence="4 5" id="KW-0472">Membrane</keyword>
<evidence type="ECO:0000256" key="5">
    <source>
        <dbReference type="SAM" id="Phobius"/>
    </source>
</evidence>
<dbReference type="Pfam" id="PF13520">
    <property type="entry name" value="AA_permease_2"/>
    <property type="match status" value="1"/>
</dbReference>